<keyword evidence="11" id="KW-0482">Metalloprotease</keyword>
<dbReference type="AlphaFoldDB" id="A0A967AZB9"/>
<evidence type="ECO:0000256" key="10">
    <source>
        <dbReference type="ARBA" id="ARBA00022833"/>
    </source>
</evidence>
<evidence type="ECO:0000256" key="9">
    <source>
        <dbReference type="ARBA" id="ARBA00022801"/>
    </source>
</evidence>
<evidence type="ECO:0000256" key="12">
    <source>
        <dbReference type="ARBA" id="ARBA00029811"/>
    </source>
</evidence>
<evidence type="ECO:0000259" key="14">
    <source>
        <dbReference type="Pfam" id="PF01433"/>
    </source>
</evidence>
<keyword evidence="10" id="KW-0862">Zinc</keyword>
<dbReference type="GO" id="GO:0005615">
    <property type="term" value="C:extracellular space"/>
    <property type="evidence" value="ECO:0007669"/>
    <property type="project" value="TreeGrafter"/>
</dbReference>
<evidence type="ECO:0000256" key="7">
    <source>
        <dbReference type="ARBA" id="ARBA00022670"/>
    </source>
</evidence>
<dbReference type="EC" id="3.4.11.2" evidence="4"/>
<evidence type="ECO:0000256" key="6">
    <source>
        <dbReference type="ARBA" id="ARBA00022438"/>
    </source>
</evidence>
<dbReference type="InterPro" id="IPR001930">
    <property type="entry name" value="Peptidase_M1"/>
</dbReference>
<evidence type="ECO:0000313" key="17">
    <source>
        <dbReference type="EMBL" id="NHN55881.1"/>
    </source>
</evidence>
<dbReference type="Proteomes" id="UP000744769">
    <property type="component" value="Unassembled WGS sequence"/>
</dbReference>
<feature type="domain" description="ERAP1-like C-terminal" evidence="15">
    <location>
        <begin position="537"/>
        <end position="846"/>
    </location>
</feature>
<dbReference type="CDD" id="cd09602">
    <property type="entry name" value="M1_APN"/>
    <property type="match status" value="1"/>
</dbReference>
<evidence type="ECO:0000256" key="8">
    <source>
        <dbReference type="ARBA" id="ARBA00022723"/>
    </source>
</evidence>
<dbReference type="PANTHER" id="PTHR11533:SF174">
    <property type="entry name" value="PUROMYCIN-SENSITIVE AMINOPEPTIDASE-RELATED"/>
    <property type="match status" value="1"/>
</dbReference>
<dbReference type="InterPro" id="IPR042097">
    <property type="entry name" value="Aminopeptidase_N-like_N_sf"/>
</dbReference>
<dbReference type="InterPro" id="IPR012778">
    <property type="entry name" value="Pept_M1_aminopeptidase"/>
</dbReference>
<dbReference type="InterPro" id="IPR050344">
    <property type="entry name" value="Peptidase_M1_aminopeptidases"/>
</dbReference>
<comment type="catalytic activity">
    <reaction evidence="1">
        <text>Release of an N-terminal amino acid, Xaa-|-Yaa- from a peptide, amide or arylamide. Xaa is preferably Ala, but may be most amino acids including Pro (slow action). When a terminal hydrophobic residue is followed by a prolyl residue, the two may be released as an intact Xaa-Pro dipeptide.</text>
        <dbReference type="EC" id="3.4.11.2"/>
    </reaction>
</comment>
<dbReference type="Gene3D" id="1.10.390.10">
    <property type="entry name" value="Neutral Protease Domain 2"/>
    <property type="match status" value="1"/>
</dbReference>
<dbReference type="GO" id="GO:0016020">
    <property type="term" value="C:membrane"/>
    <property type="evidence" value="ECO:0007669"/>
    <property type="project" value="TreeGrafter"/>
</dbReference>
<comment type="caution">
    <text evidence="17">The sequence shown here is derived from an EMBL/GenBank/DDBJ whole genome shotgun (WGS) entry which is preliminary data.</text>
</comment>
<name>A0A967AZB9_9MICO</name>
<dbReference type="GO" id="GO:0042277">
    <property type="term" value="F:peptide binding"/>
    <property type="evidence" value="ECO:0007669"/>
    <property type="project" value="TreeGrafter"/>
</dbReference>
<evidence type="ECO:0000256" key="1">
    <source>
        <dbReference type="ARBA" id="ARBA00000098"/>
    </source>
</evidence>
<comment type="cofactor">
    <cofactor evidence="2">
        <name>Zn(2+)</name>
        <dbReference type="ChEBI" id="CHEBI:29105"/>
    </cofactor>
</comment>
<dbReference type="NCBIfam" id="TIGR02412">
    <property type="entry name" value="pepN_strep_liv"/>
    <property type="match status" value="1"/>
</dbReference>
<evidence type="ECO:0000256" key="11">
    <source>
        <dbReference type="ARBA" id="ARBA00023049"/>
    </source>
</evidence>
<reference evidence="17" key="1">
    <citation type="submission" date="2020-03" db="EMBL/GenBank/DDBJ databases">
        <title>Draft sequencing of Calidifontibacter sp. DB0510.</title>
        <authorList>
            <person name="Kim D.-U."/>
        </authorList>
    </citation>
    <scope>NUCLEOTIDE SEQUENCE</scope>
    <source>
        <strain evidence="17">DB0510</strain>
    </source>
</reference>
<dbReference type="RefSeq" id="WP_166196088.1">
    <property type="nucleotide sequence ID" value="NZ_JAAOIV010000005.1"/>
</dbReference>
<dbReference type="GO" id="GO:0016285">
    <property type="term" value="F:alanyl aminopeptidase activity"/>
    <property type="evidence" value="ECO:0007669"/>
    <property type="project" value="UniProtKB-EC"/>
</dbReference>
<protein>
    <recommendedName>
        <fullName evidence="5">Aminopeptidase N</fullName>
        <ecNumber evidence="4">3.4.11.2</ecNumber>
    </recommendedName>
    <alternativeName>
        <fullName evidence="12">Alanine aminopeptidase</fullName>
    </alternativeName>
    <alternativeName>
        <fullName evidence="13">Lysyl aminopeptidase</fullName>
    </alternativeName>
</protein>
<dbReference type="InterPro" id="IPR014782">
    <property type="entry name" value="Peptidase_M1_dom"/>
</dbReference>
<feature type="domain" description="Aminopeptidase N-like N-terminal" evidence="16">
    <location>
        <begin position="21"/>
        <end position="199"/>
    </location>
</feature>
<dbReference type="InterPro" id="IPR045357">
    <property type="entry name" value="Aminopeptidase_N-like_N"/>
</dbReference>
<keyword evidence="7" id="KW-0645">Protease</keyword>
<feature type="domain" description="Peptidase M1 membrane alanine aminopeptidase" evidence="14">
    <location>
        <begin position="243"/>
        <end position="455"/>
    </location>
</feature>
<dbReference type="GO" id="GO:0070006">
    <property type="term" value="F:metalloaminopeptidase activity"/>
    <property type="evidence" value="ECO:0007669"/>
    <property type="project" value="TreeGrafter"/>
</dbReference>
<dbReference type="GO" id="GO:0006508">
    <property type="term" value="P:proteolysis"/>
    <property type="evidence" value="ECO:0007669"/>
    <property type="project" value="UniProtKB-KW"/>
</dbReference>
<dbReference type="InterPro" id="IPR027268">
    <property type="entry name" value="Peptidase_M4/M1_CTD_sf"/>
</dbReference>
<evidence type="ECO:0000259" key="15">
    <source>
        <dbReference type="Pfam" id="PF11838"/>
    </source>
</evidence>
<dbReference type="GO" id="GO:0005737">
    <property type="term" value="C:cytoplasm"/>
    <property type="evidence" value="ECO:0007669"/>
    <property type="project" value="TreeGrafter"/>
</dbReference>
<keyword evidence="8" id="KW-0479">Metal-binding</keyword>
<evidence type="ECO:0000256" key="5">
    <source>
        <dbReference type="ARBA" id="ARBA00015611"/>
    </source>
</evidence>
<evidence type="ECO:0000256" key="13">
    <source>
        <dbReference type="ARBA" id="ARBA00031533"/>
    </source>
</evidence>
<dbReference type="Pfam" id="PF11838">
    <property type="entry name" value="ERAP1_C"/>
    <property type="match status" value="1"/>
</dbReference>
<organism evidence="17 18">
    <name type="scientific">Metallococcus carri</name>
    <dbReference type="NCBI Taxonomy" id="1656884"/>
    <lineage>
        <taxon>Bacteria</taxon>
        <taxon>Bacillati</taxon>
        <taxon>Actinomycetota</taxon>
        <taxon>Actinomycetes</taxon>
        <taxon>Micrococcales</taxon>
        <taxon>Dermacoccaceae</taxon>
        <taxon>Metallococcus</taxon>
    </lineage>
</organism>
<keyword evidence="18" id="KW-1185">Reference proteome</keyword>
<dbReference type="EMBL" id="JAAOIV010000005">
    <property type="protein sequence ID" value="NHN55881.1"/>
    <property type="molecule type" value="Genomic_DNA"/>
</dbReference>
<evidence type="ECO:0000313" key="18">
    <source>
        <dbReference type="Proteomes" id="UP000744769"/>
    </source>
</evidence>
<dbReference type="Pfam" id="PF01433">
    <property type="entry name" value="Peptidase_M1"/>
    <property type="match status" value="1"/>
</dbReference>
<evidence type="ECO:0000256" key="2">
    <source>
        <dbReference type="ARBA" id="ARBA00001947"/>
    </source>
</evidence>
<dbReference type="PANTHER" id="PTHR11533">
    <property type="entry name" value="PROTEASE M1 ZINC METALLOPROTEASE"/>
    <property type="match status" value="1"/>
</dbReference>
<evidence type="ECO:0000259" key="16">
    <source>
        <dbReference type="Pfam" id="PF17900"/>
    </source>
</evidence>
<dbReference type="FunFam" id="1.10.390.10:FF:000004">
    <property type="entry name" value="Aminopeptidase N"/>
    <property type="match status" value="1"/>
</dbReference>
<proteinExistence type="inferred from homology"/>
<dbReference type="GO" id="GO:0043171">
    <property type="term" value="P:peptide catabolic process"/>
    <property type="evidence" value="ECO:0007669"/>
    <property type="project" value="TreeGrafter"/>
</dbReference>
<dbReference type="GO" id="GO:0008270">
    <property type="term" value="F:zinc ion binding"/>
    <property type="evidence" value="ECO:0007669"/>
    <property type="project" value="InterPro"/>
</dbReference>
<accession>A0A967AZB9</accession>
<dbReference type="SUPFAM" id="SSF55486">
    <property type="entry name" value="Metalloproteases ('zincins'), catalytic domain"/>
    <property type="match status" value="1"/>
</dbReference>
<gene>
    <name evidence="17" type="primary">pepN</name>
    <name evidence="17" type="ORF">G9U51_08845</name>
</gene>
<keyword evidence="6 17" id="KW-0031">Aminopeptidase</keyword>
<dbReference type="Pfam" id="PF17900">
    <property type="entry name" value="Peptidase_M1_N"/>
    <property type="match status" value="1"/>
</dbReference>
<dbReference type="SUPFAM" id="SSF63737">
    <property type="entry name" value="Leukotriene A4 hydrolase N-terminal domain"/>
    <property type="match status" value="1"/>
</dbReference>
<sequence length="858" mass="94538">MPGTNLTQAEAIARSSLLQVESYDIDLDLTRDEATFATSSRIRFKAAEAADTFVDFVGDSVEEIVLNGESLDPATHFSDSRVSLPGLAQGANEVLIRATGRYTNSGEGLHRFVDPADNEVYLYSQFEVPDSRRMFPVFEQPDLKATFRFRVTAPAHWQVVSVQPTPEPVAAQGVWRSPGGDELPTATWSFEATPRLSSYITALVAGPYAVVRDSVTSGAGEVPLAIYCRKSLREYLDADNIFDCTKRGFAFFEQMFGTPYPFAKYDQLFTPEYNMGAMENAGCVTFNEIYIFRAAVSEVLVERRALTILHELAHMWFGDLVTMKWWDDLWLNESFAEWASTAAQAEATEWTEAWTTFTAIEKNGAYVADQLSSTHPIVADIPHLEAVESNFDGITYAKGASVLKQLVAYVGREPFVAGLRSYFAKHAWGNTTLADLLIELEATSGRDLQSWSTKWLQTAQVNTLRVELETDDEGVITAARLVQTAPEDYPTLRPHRLVIGFYEPRAAQWVRTERVEVDVDGAVTSLPGLVGLRRTPLVLVNDEDLTFAKVRLDEQSLAAVREHPHGLPSLPRALVLGALWDMTRDGELAASDYLTAALGLLRDERDPALLKILLLSVHTTSRRYVRPDRRDAAIAQVTATLREVALQAEAGSDTQLQVVQAFAGAAQEPDDVALIQGWLDGSQSLPGLDIDTEMRWTLLTSLVAAGVAGEPEITAELGRDATATGQERAARARAAIPTPEAKASAWQRLVHDTGVPNETINAIGQGFNRVHDRTLLEPYVAAYHAMLRSMWQARSFHIGESIAQLAYPAALADQSLLDATQGWLDANTDAPDGLRRIVAEHRDQLTRALRAQERDAGA</sequence>
<evidence type="ECO:0000256" key="4">
    <source>
        <dbReference type="ARBA" id="ARBA00012564"/>
    </source>
</evidence>
<dbReference type="FunFam" id="2.60.40.1730:FF:000010">
    <property type="entry name" value="Putative aminopeptidase N"/>
    <property type="match status" value="1"/>
</dbReference>
<dbReference type="Gene3D" id="2.60.40.1730">
    <property type="entry name" value="tricorn interacting facor f3 domain"/>
    <property type="match status" value="1"/>
</dbReference>
<keyword evidence="9 17" id="KW-0378">Hydrolase</keyword>
<comment type="similarity">
    <text evidence="3">Belongs to the peptidase M1 family.</text>
</comment>
<dbReference type="PRINTS" id="PR00756">
    <property type="entry name" value="ALADIPTASE"/>
</dbReference>
<dbReference type="InterPro" id="IPR024571">
    <property type="entry name" value="ERAP1-like_C_dom"/>
</dbReference>
<evidence type="ECO:0000256" key="3">
    <source>
        <dbReference type="ARBA" id="ARBA00010136"/>
    </source>
</evidence>